<feature type="region of interest" description="Disordered" evidence="1">
    <location>
        <begin position="1"/>
        <end position="20"/>
    </location>
</feature>
<dbReference type="EMBL" id="ASHM01187822">
    <property type="protein sequence ID" value="PNX65990.1"/>
    <property type="molecule type" value="Genomic_DNA"/>
</dbReference>
<gene>
    <name evidence="2" type="ORF">L195_g062867</name>
</gene>
<dbReference type="Proteomes" id="UP000236291">
    <property type="component" value="Unassembled WGS sequence"/>
</dbReference>
<reference evidence="2 3" key="1">
    <citation type="journal article" date="2014" name="Am. J. Bot.">
        <title>Genome assembly and annotation for red clover (Trifolium pratense; Fabaceae).</title>
        <authorList>
            <person name="Istvanek J."/>
            <person name="Jaros M."/>
            <person name="Krenek A."/>
            <person name="Repkova J."/>
        </authorList>
    </citation>
    <scope>NUCLEOTIDE SEQUENCE [LARGE SCALE GENOMIC DNA]</scope>
    <source>
        <strain evidence="3">cv. Tatra</strain>
        <tissue evidence="2">Young leaves</tissue>
    </source>
</reference>
<sequence length="47" mass="5110">MIGRGGGDEEDGEGGGDGESEMLGVVCISELGGWLWVECHQWKNEWN</sequence>
<protein>
    <submittedName>
        <fullName evidence="2">Uncharacterized protein</fullName>
    </submittedName>
</protein>
<proteinExistence type="predicted"/>
<evidence type="ECO:0000313" key="3">
    <source>
        <dbReference type="Proteomes" id="UP000236291"/>
    </source>
</evidence>
<organism evidence="2 3">
    <name type="scientific">Trifolium pratense</name>
    <name type="common">Red clover</name>
    <dbReference type="NCBI Taxonomy" id="57577"/>
    <lineage>
        <taxon>Eukaryota</taxon>
        <taxon>Viridiplantae</taxon>
        <taxon>Streptophyta</taxon>
        <taxon>Embryophyta</taxon>
        <taxon>Tracheophyta</taxon>
        <taxon>Spermatophyta</taxon>
        <taxon>Magnoliopsida</taxon>
        <taxon>eudicotyledons</taxon>
        <taxon>Gunneridae</taxon>
        <taxon>Pentapetalae</taxon>
        <taxon>rosids</taxon>
        <taxon>fabids</taxon>
        <taxon>Fabales</taxon>
        <taxon>Fabaceae</taxon>
        <taxon>Papilionoideae</taxon>
        <taxon>50 kb inversion clade</taxon>
        <taxon>NPAAA clade</taxon>
        <taxon>Hologalegina</taxon>
        <taxon>IRL clade</taxon>
        <taxon>Trifolieae</taxon>
        <taxon>Trifolium</taxon>
    </lineage>
</organism>
<name>A0A2K3KI83_TRIPR</name>
<evidence type="ECO:0000313" key="2">
    <source>
        <dbReference type="EMBL" id="PNX65990.1"/>
    </source>
</evidence>
<dbReference type="AlphaFoldDB" id="A0A2K3KI83"/>
<accession>A0A2K3KI83</accession>
<feature type="non-terminal residue" evidence="2">
    <location>
        <position position="47"/>
    </location>
</feature>
<evidence type="ECO:0000256" key="1">
    <source>
        <dbReference type="SAM" id="MobiDB-lite"/>
    </source>
</evidence>
<reference evidence="2 3" key="2">
    <citation type="journal article" date="2017" name="Front. Plant Sci.">
        <title>Gene Classification and Mining of Molecular Markers Useful in Red Clover (Trifolium pratense) Breeding.</title>
        <authorList>
            <person name="Istvanek J."/>
            <person name="Dluhosova J."/>
            <person name="Dluhos P."/>
            <person name="Patkova L."/>
            <person name="Nedelnik J."/>
            <person name="Repkova J."/>
        </authorList>
    </citation>
    <scope>NUCLEOTIDE SEQUENCE [LARGE SCALE GENOMIC DNA]</scope>
    <source>
        <strain evidence="3">cv. Tatra</strain>
        <tissue evidence="2">Young leaves</tissue>
    </source>
</reference>
<feature type="compositionally biased region" description="Acidic residues" evidence="1">
    <location>
        <begin position="8"/>
        <end position="20"/>
    </location>
</feature>
<comment type="caution">
    <text evidence="2">The sequence shown here is derived from an EMBL/GenBank/DDBJ whole genome shotgun (WGS) entry which is preliminary data.</text>
</comment>